<keyword evidence="2 3" id="KW-0808">Transferase</keyword>
<dbReference type="InterPro" id="IPR004629">
    <property type="entry name" value="WecG_TagA_CpsF"/>
</dbReference>
<evidence type="ECO:0000313" key="4">
    <source>
        <dbReference type="Proteomes" id="UP000371977"/>
    </source>
</evidence>
<accession>A0A6C2C8I5</accession>
<evidence type="ECO:0000313" key="3">
    <source>
        <dbReference type="EMBL" id="TYC49869.1"/>
    </source>
</evidence>
<dbReference type="PANTHER" id="PTHR34136:SF1">
    <property type="entry name" value="UDP-N-ACETYL-D-MANNOSAMINURONIC ACID TRANSFERASE"/>
    <property type="match status" value="1"/>
</dbReference>
<proteinExistence type="predicted"/>
<dbReference type="Pfam" id="PF03808">
    <property type="entry name" value="Glyco_tran_WecG"/>
    <property type="match status" value="1"/>
</dbReference>
<dbReference type="AlphaFoldDB" id="A0A6C2C8I5"/>
<comment type="caution">
    <text evidence="3">The sequence shown here is derived from an EMBL/GenBank/DDBJ whole genome shotgun (WGS) entry which is preliminary data.</text>
</comment>
<dbReference type="GO" id="GO:0016758">
    <property type="term" value="F:hexosyltransferase activity"/>
    <property type="evidence" value="ECO:0007669"/>
    <property type="project" value="TreeGrafter"/>
</dbReference>
<dbReference type="OrthoDB" id="9771846at2"/>
<keyword evidence="1" id="KW-0328">Glycosyltransferase</keyword>
<reference evidence="3 4" key="1">
    <citation type="submission" date="2019-01" db="EMBL/GenBank/DDBJ databases">
        <title>Weissella sp. nov., a novel lactic acid bacterium isolated from animal feces.</title>
        <authorList>
            <person name="Wang L.-T."/>
        </authorList>
    </citation>
    <scope>NUCLEOTIDE SEQUENCE [LARGE SCALE GENOMIC DNA]</scope>
    <source>
        <strain evidence="3 4">8H-2</strain>
    </source>
</reference>
<dbReference type="EMBL" id="SDGZ01000013">
    <property type="protein sequence ID" value="TYC49869.1"/>
    <property type="molecule type" value="Genomic_DNA"/>
</dbReference>
<sequence>MMRRNLFGLEVDDLTRQETVSVVDEYIQNGKPAHLLGVNSDKVNAIQDDLRLLEICKKAAIVNPDGISMVLASRMLKQALPERVAGIDLMDDLLNLAAQKGYSVYFIGAKEAVIRQAVTNIEAKYPTLRVLGYENGYFGSDVWSQKAAKLKDIRADMVFIGITSPQKEYFIQSLMDADVSAIFMGVGGSFDVISGKLSRAPRWMQMAGLEWFYRFLQEPRRMWRRYFFGNLKFINLTIKEARSIKQ</sequence>
<dbReference type="NCBIfam" id="TIGR00696">
    <property type="entry name" value="wecG_tagA_cpsF"/>
    <property type="match status" value="1"/>
</dbReference>
<dbReference type="PANTHER" id="PTHR34136">
    <property type="match status" value="1"/>
</dbReference>
<dbReference type="RefSeq" id="WP_148622428.1">
    <property type="nucleotide sequence ID" value="NZ_SDGZ01000013.1"/>
</dbReference>
<protein>
    <submittedName>
        <fullName evidence="3">Glycosyltransferase</fullName>
    </submittedName>
</protein>
<organism evidence="3 4">
    <name type="scientific">Weissella muntiaci</name>
    <dbReference type="NCBI Taxonomy" id="2508881"/>
    <lineage>
        <taxon>Bacteria</taxon>
        <taxon>Bacillati</taxon>
        <taxon>Bacillota</taxon>
        <taxon>Bacilli</taxon>
        <taxon>Lactobacillales</taxon>
        <taxon>Lactobacillaceae</taxon>
        <taxon>Weissella</taxon>
    </lineage>
</organism>
<dbReference type="CDD" id="cd06533">
    <property type="entry name" value="Glyco_transf_WecG_TagA"/>
    <property type="match status" value="1"/>
</dbReference>
<dbReference type="Proteomes" id="UP000371977">
    <property type="component" value="Unassembled WGS sequence"/>
</dbReference>
<evidence type="ECO:0000256" key="2">
    <source>
        <dbReference type="ARBA" id="ARBA00022679"/>
    </source>
</evidence>
<keyword evidence="4" id="KW-1185">Reference proteome</keyword>
<evidence type="ECO:0000256" key="1">
    <source>
        <dbReference type="ARBA" id="ARBA00022676"/>
    </source>
</evidence>
<name>A0A6C2C8I5_9LACO</name>
<gene>
    <name evidence="3" type="ORF">ESZ50_04570</name>
</gene>